<evidence type="ECO:0000256" key="4">
    <source>
        <dbReference type="ARBA" id="ARBA00022692"/>
    </source>
</evidence>
<evidence type="ECO:0000256" key="3">
    <source>
        <dbReference type="ARBA" id="ARBA00022475"/>
    </source>
</evidence>
<evidence type="ECO:0000256" key="5">
    <source>
        <dbReference type="ARBA" id="ARBA00022989"/>
    </source>
</evidence>
<feature type="transmembrane region" description="Helical" evidence="7">
    <location>
        <begin position="103"/>
        <end position="122"/>
    </location>
</feature>
<comment type="subcellular location">
    <subcellularLocation>
        <location evidence="1">Cell membrane</location>
        <topology evidence="1">Multi-pass membrane protein</topology>
    </subcellularLocation>
</comment>
<feature type="transmembrane region" description="Helical" evidence="7">
    <location>
        <begin position="37"/>
        <end position="59"/>
    </location>
</feature>
<keyword evidence="6 7" id="KW-0472">Membrane</keyword>
<dbReference type="eggNOG" id="COG1285">
    <property type="taxonomic scope" value="Bacteria"/>
</dbReference>
<dbReference type="PANTHER" id="PTHR33778:SF1">
    <property type="entry name" value="MAGNESIUM TRANSPORTER YHID-RELATED"/>
    <property type="match status" value="1"/>
</dbReference>
<evidence type="ECO:0000256" key="2">
    <source>
        <dbReference type="ARBA" id="ARBA00009298"/>
    </source>
</evidence>
<evidence type="ECO:0000259" key="8">
    <source>
        <dbReference type="Pfam" id="PF02308"/>
    </source>
</evidence>
<sequence>MGLDEATIVLRLLLAFGLGATLGLERELRGHQAGLRTHILVCLGACLFTLCSLFVALPLVSDTSHEARADISRIASQIVVGIGFLGGGAIIRHETRIKGLTTAANLWLTASVGLACGLGFTLAASTTVALALIALVGLRFVEGYIVRLRARYRMPSEDDPPSNNPP</sequence>
<keyword evidence="10" id="KW-1185">Reference proteome</keyword>
<organism evidence="9 10">
    <name type="scientific">Cystobacter fuscus (strain ATCC 25194 / DSM 2262 / NBRC 100088 / M29)</name>
    <dbReference type="NCBI Taxonomy" id="1242864"/>
    <lineage>
        <taxon>Bacteria</taxon>
        <taxon>Pseudomonadati</taxon>
        <taxon>Myxococcota</taxon>
        <taxon>Myxococcia</taxon>
        <taxon>Myxococcales</taxon>
        <taxon>Cystobacterineae</taxon>
        <taxon>Archangiaceae</taxon>
        <taxon>Cystobacter</taxon>
    </lineage>
</organism>
<reference evidence="9" key="1">
    <citation type="submission" date="2013-05" db="EMBL/GenBank/DDBJ databases">
        <title>Genome assembly of Cystobacter fuscus DSM 2262.</title>
        <authorList>
            <person name="Sharma G."/>
            <person name="Khatri I."/>
            <person name="Kaur C."/>
            <person name="Mayilraj S."/>
            <person name="Subramanian S."/>
        </authorList>
    </citation>
    <scope>NUCLEOTIDE SEQUENCE [LARGE SCALE GENOMIC DNA]</scope>
    <source>
        <strain evidence="9">DSM 2262</strain>
    </source>
</reference>
<evidence type="ECO:0000256" key="6">
    <source>
        <dbReference type="ARBA" id="ARBA00023136"/>
    </source>
</evidence>
<evidence type="ECO:0000313" key="10">
    <source>
        <dbReference type="Proteomes" id="UP000011682"/>
    </source>
</evidence>
<comment type="similarity">
    <text evidence="2">Belongs to the MgtC/SapB family.</text>
</comment>
<proteinExistence type="inferred from homology"/>
<protein>
    <submittedName>
        <fullName evidence="9">MgtC family protein</fullName>
    </submittedName>
</protein>
<feature type="transmembrane region" description="Helical" evidence="7">
    <location>
        <begin position="71"/>
        <end position="91"/>
    </location>
</feature>
<gene>
    <name evidence="9" type="ORF">D187_001245</name>
</gene>
<dbReference type="AlphaFoldDB" id="S9PGD5"/>
<keyword evidence="4 7" id="KW-0812">Transmembrane</keyword>
<dbReference type="RefSeq" id="WP_002622465.1">
    <property type="nucleotide sequence ID" value="NZ_ANAH02000010.1"/>
</dbReference>
<dbReference type="GO" id="GO:0005886">
    <property type="term" value="C:plasma membrane"/>
    <property type="evidence" value="ECO:0007669"/>
    <property type="project" value="UniProtKB-SubCell"/>
</dbReference>
<comment type="caution">
    <text evidence="9">The sequence shown here is derived from an EMBL/GenBank/DDBJ whole genome shotgun (WGS) entry which is preliminary data.</text>
</comment>
<dbReference type="EMBL" id="ANAH02000010">
    <property type="protein sequence ID" value="EPX61462.1"/>
    <property type="molecule type" value="Genomic_DNA"/>
</dbReference>
<name>S9PGD5_CYSF2</name>
<feature type="domain" description="MgtC/SapB/SrpB/YhiD N-terminal" evidence="8">
    <location>
        <begin position="12"/>
        <end position="142"/>
    </location>
</feature>
<feature type="transmembrane region" description="Helical" evidence="7">
    <location>
        <begin position="6"/>
        <end position="25"/>
    </location>
</feature>
<evidence type="ECO:0000256" key="7">
    <source>
        <dbReference type="SAM" id="Phobius"/>
    </source>
</evidence>
<accession>S9PGD5</accession>
<evidence type="ECO:0000256" key="1">
    <source>
        <dbReference type="ARBA" id="ARBA00004651"/>
    </source>
</evidence>
<keyword evidence="3" id="KW-1003">Cell membrane</keyword>
<dbReference type="PANTHER" id="PTHR33778">
    <property type="entry name" value="PROTEIN MGTC"/>
    <property type="match status" value="1"/>
</dbReference>
<dbReference type="Proteomes" id="UP000011682">
    <property type="component" value="Unassembled WGS sequence"/>
</dbReference>
<dbReference type="PRINTS" id="PR01837">
    <property type="entry name" value="MGTCSAPBPROT"/>
</dbReference>
<evidence type="ECO:0000313" key="9">
    <source>
        <dbReference type="EMBL" id="EPX61462.1"/>
    </source>
</evidence>
<feature type="transmembrane region" description="Helical" evidence="7">
    <location>
        <begin position="128"/>
        <end position="146"/>
    </location>
</feature>
<dbReference type="InterPro" id="IPR049177">
    <property type="entry name" value="MgtC_SapB_SrpB_YhiD_N"/>
</dbReference>
<dbReference type="Pfam" id="PF02308">
    <property type="entry name" value="MgtC"/>
    <property type="match status" value="1"/>
</dbReference>
<dbReference type="InterPro" id="IPR003416">
    <property type="entry name" value="MgtC/SapB/SrpB/YhiD_fam"/>
</dbReference>
<keyword evidence="5 7" id="KW-1133">Transmembrane helix</keyword>